<protein>
    <submittedName>
        <fullName evidence="5">Sensor histidine kinase</fullName>
    </submittedName>
</protein>
<keyword evidence="6" id="KW-1185">Reference proteome</keyword>
<dbReference type="EMBL" id="JAAIVB010000012">
    <property type="protein sequence ID" value="NEX60511.1"/>
    <property type="molecule type" value="Genomic_DNA"/>
</dbReference>
<evidence type="ECO:0000256" key="2">
    <source>
        <dbReference type="SAM" id="Phobius"/>
    </source>
</evidence>
<feature type="domain" description="Histidine kinase/HSP90-like ATPase" evidence="3">
    <location>
        <begin position="264"/>
        <end position="354"/>
    </location>
</feature>
<reference evidence="5 6" key="1">
    <citation type="submission" date="2020-02" db="EMBL/GenBank/DDBJ databases">
        <authorList>
            <person name="Kim M.K."/>
        </authorList>
    </citation>
    <scope>NUCLEOTIDE SEQUENCE [LARGE SCALE GENOMIC DNA]</scope>
    <source>
        <strain evidence="5 6">17J57-3</strain>
    </source>
</reference>
<comment type="caution">
    <text evidence="5">The sequence shown here is derived from an EMBL/GenBank/DDBJ whole genome shotgun (WGS) entry which is preliminary data.</text>
</comment>
<name>A0A6B3SI72_9BURK</name>
<dbReference type="GO" id="GO:0016020">
    <property type="term" value="C:membrane"/>
    <property type="evidence" value="ECO:0007669"/>
    <property type="project" value="InterPro"/>
</dbReference>
<feature type="coiled-coil region" evidence="1">
    <location>
        <begin position="142"/>
        <end position="174"/>
    </location>
</feature>
<dbReference type="InterPro" id="IPR010559">
    <property type="entry name" value="Sig_transdc_His_kin_internal"/>
</dbReference>
<dbReference type="AlphaFoldDB" id="A0A6B3SI72"/>
<feature type="transmembrane region" description="Helical" evidence="2">
    <location>
        <begin position="118"/>
        <end position="137"/>
    </location>
</feature>
<keyword evidence="2" id="KW-1133">Transmembrane helix</keyword>
<evidence type="ECO:0000313" key="6">
    <source>
        <dbReference type="Proteomes" id="UP000482155"/>
    </source>
</evidence>
<dbReference type="SUPFAM" id="SSF55874">
    <property type="entry name" value="ATPase domain of HSP90 chaperone/DNA topoisomerase II/histidine kinase"/>
    <property type="match status" value="1"/>
</dbReference>
<sequence>MSPLDLAHPHPRLRRFAIDFVITCVIDLVIAMVITYVVHPGGSLWGNFLVSFWIGAFAVTIIDGGRLLFWGLGRPSMVPFVFLLLGGMVFSQQAGTYVALSLLGETPERLSRGLGDNVVGYFLITLLVGISITWFFWNRGTVALLRAQAEAEKARAASIEKQALQAQLQMLQAQVEPHMLFNTLANLQGLIAIDPPRAQQLLDQLIQYLRATLSSSRTERTSLAQEFILLEAYLSLMQARMGARLSHALDLPHELGSFKVPPMLLQPLVENAIKHGLEPKVEGGSVSVRARREDGMLVLTVADTGRGLDAPAQDGTRVGVANLRERLQVLYDSRASFTLEPNAPEGAIATLRIPA</sequence>
<dbReference type="Gene3D" id="3.30.565.10">
    <property type="entry name" value="Histidine kinase-like ATPase, C-terminal domain"/>
    <property type="match status" value="1"/>
</dbReference>
<gene>
    <name evidence="5" type="ORF">G3574_05430</name>
</gene>
<dbReference type="InterPro" id="IPR003594">
    <property type="entry name" value="HATPase_dom"/>
</dbReference>
<dbReference type="GO" id="GO:0000155">
    <property type="term" value="F:phosphorelay sensor kinase activity"/>
    <property type="evidence" value="ECO:0007669"/>
    <property type="project" value="InterPro"/>
</dbReference>
<dbReference type="PANTHER" id="PTHR34220">
    <property type="entry name" value="SENSOR HISTIDINE KINASE YPDA"/>
    <property type="match status" value="1"/>
</dbReference>
<dbReference type="InterPro" id="IPR036890">
    <property type="entry name" value="HATPase_C_sf"/>
</dbReference>
<evidence type="ECO:0000256" key="1">
    <source>
        <dbReference type="SAM" id="Coils"/>
    </source>
</evidence>
<evidence type="ECO:0000259" key="3">
    <source>
        <dbReference type="Pfam" id="PF02518"/>
    </source>
</evidence>
<evidence type="ECO:0000259" key="4">
    <source>
        <dbReference type="Pfam" id="PF06580"/>
    </source>
</evidence>
<organism evidence="5 6">
    <name type="scientific">Noviherbaspirillum galbum</name>
    <dbReference type="NCBI Taxonomy" id="2709383"/>
    <lineage>
        <taxon>Bacteria</taxon>
        <taxon>Pseudomonadati</taxon>
        <taxon>Pseudomonadota</taxon>
        <taxon>Betaproteobacteria</taxon>
        <taxon>Burkholderiales</taxon>
        <taxon>Oxalobacteraceae</taxon>
        <taxon>Noviherbaspirillum</taxon>
    </lineage>
</organism>
<feature type="transmembrane region" description="Helical" evidence="2">
    <location>
        <begin position="16"/>
        <end position="38"/>
    </location>
</feature>
<dbReference type="Proteomes" id="UP000482155">
    <property type="component" value="Unassembled WGS sequence"/>
</dbReference>
<feature type="transmembrane region" description="Helical" evidence="2">
    <location>
        <begin position="44"/>
        <end position="65"/>
    </location>
</feature>
<feature type="transmembrane region" description="Helical" evidence="2">
    <location>
        <begin position="77"/>
        <end position="98"/>
    </location>
</feature>
<dbReference type="Pfam" id="PF06580">
    <property type="entry name" value="His_kinase"/>
    <property type="match status" value="1"/>
</dbReference>
<accession>A0A6B3SI72</accession>
<keyword evidence="2" id="KW-0472">Membrane</keyword>
<feature type="domain" description="Signal transduction histidine kinase internal region" evidence="4">
    <location>
        <begin position="166"/>
        <end position="245"/>
    </location>
</feature>
<dbReference type="Pfam" id="PF02518">
    <property type="entry name" value="HATPase_c"/>
    <property type="match status" value="1"/>
</dbReference>
<keyword evidence="1" id="KW-0175">Coiled coil</keyword>
<dbReference type="RefSeq" id="WP_163960982.1">
    <property type="nucleotide sequence ID" value="NZ_JAAIVB010000012.1"/>
</dbReference>
<proteinExistence type="predicted"/>
<keyword evidence="5" id="KW-0808">Transferase</keyword>
<keyword evidence="5" id="KW-0418">Kinase</keyword>
<dbReference type="InterPro" id="IPR050640">
    <property type="entry name" value="Bact_2-comp_sensor_kinase"/>
</dbReference>
<keyword evidence="2" id="KW-0812">Transmembrane</keyword>
<dbReference type="PANTHER" id="PTHR34220:SF9">
    <property type="entry name" value="SIGNAL TRANSDUCTION HISTIDINE KINASE INTERNAL REGION DOMAIN-CONTAINING PROTEIN"/>
    <property type="match status" value="1"/>
</dbReference>
<evidence type="ECO:0000313" key="5">
    <source>
        <dbReference type="EMBL" id="NEX60511.1"/>
    </source>
</evidence>